<dbReference type="AlphaFoldDB" id="A0A6J5ZJA2"/>
<keyword evidence="1" id="KW-0805">Transcription regulation</keyword>
<dbReference type="InterPro" id="IPR000792">
    <property type="entry name" value="Tscrpt_reg_LuxR_C"/>
</dbReference>
<protein>
    <submittedName>
        <fullName evidence="5">Unannotated protein</fullName>
    </submittedName>
</protein>
<dbReference type="EMBL" id="CAESAN010000039">
    <property type="protein sequence ID" value="CAB4341478.1"/>
    <property type="molecule type" value="Genomic_DNA"/>
</dbReference>
<dbReference type="InterPro" id="IPR016032">
    <property type="entry name" value="Sig_transdc_resp-reg_C-effctor"/>
</dbReference>
<dbReference type="InterPro" id="IPR036388">
    <property type="entry name" value="WH-like_DNA-bd_sf"/>
</dbReference>
<dbReference type="SMART" id="SM00421">
    <property type="entry name" value="HTH_LUXR"/>
    <property type="match status" value="1"/>
</dbReference>
<dbReference type="Gene3D" id="1.10.10.10">
    <property type="entry name" value="Winged helix-like DNA-binding domain superfamily/Winged helix DNA-binding domain"/>
    <property type="match status" value="1"/>
</dbReference>
<proteinExistence type="predicted"/>
<evidence type="ECO:0000256" key="1">
    <source>
        <dbReference type="ARBA" id="ARBA00023015"/>
    </source>
</evidence>
<dbReference type="SUPFAM" id="SSF46894">
    <property type="entry name" value="C-terminal effector domain of the bipartite response regulators"/>
    <property type="match status" value="1"/>
</dbReference>
<evidence type="ECO:0000256" key="2">
    <source>
        <dbReference type="ARBA" id="ARBA00023125"/>
    </source>
</evidence>
<evidence type="ECO:0000259" key="4">
    <source>
        <dbReference type="PROSITE" id="PS50043"/>
    </source>
</evidence>
<organism evidence="5">
    <name type="scientific">freshwater metagenome</name>
    <dbReference type="NCBI Taxonomy" id="449393"/>
    <lineage>
        <taxon>unclassified sequences</taxon>
        <taxon>metagenomes</taxon>
        <taxon>ecological metagenomes</taxon>
    </lineage>
</organism>
<dbReference type="GO" id="GO:0003677">
    <property type="term" value="F:DNA binding"/>
    <property type="evidence" value="ECO:0007669"/>
    <property type="project" value="UniProtKB-KW"/>
</dbReference>
<feature type="domain" description="HTH luxR-type" evidence="4">
    <location>
        <begin position="183"/>
        <end position="248"/>
    </location>
</feature>
<dbReference type="PROSITE" id="PS00622">
    <property type="entry name" value="HTH_LUXR_1"/>
    <property type="match status" value="1"/>
</dbReference>
<dbReference type="GO" id="GO:0006355">
    <property type="term" value="P:regulation of DNA-templated transcription"/>
    <property type="evidence" value="ECO:0007669"/>
    <property type="project" value="InterPro"/>
</dbReference>
<dbReference type="PANTHER" id="PTHR44688:SF16">
    <property type="entry name" value="DNA-BINDING TRANSCRIPTIONAL ACTIVATOR DEVR_DOSR"/>
    <property type="match status" value="1"/>
</dbReference>
<reference evidence="5" key="1">
    <citation type="submission" date="2020-05" db="EMBL/GenBank/DDBJ databases">
        <authorList>
            <person name="Chiriac C."/>
            <person name="Salcher M."/>
            <person name="Ghai R."/>
            <person name="Kavagutti S V."/>
        </authorList>
    </citation>
    <scope>NUCLEOTIDE SEQUENCE</scope>
</reference>
<name>A0A6J5ZJA2_9ZZZZ</name>
<dbReference type="CDD" id="cd06170">
    <property type="entry name" value="LuxR_C_like"/>
    <property type="match status" value="1"/>
</dbReference>
<dbReference type="PRINTS" id="PR00038">
    <property type="entry name" value="HTHLUXR"/>
</dbReference>
<keyword evidence="2" id="KW-0238">DNA-binding</keyword>
<evidence type="ECO:0000313" key="5">
    <source>
        <dbReference type="EMBL" id="CAB4341478.1"/>
    </source>
</evidence>
<gene>
    <name evidence="5" type="ORF">UFOPK3547_00613</name>
</gene>
<dbReference type="PROSITE" id="PS50043">
    <property type="entry name" value="HTH_LUXR_2"/>
    <property type="match status" value="1"/>
</dbReference>
<accession>A0A6J5ZJA2</accession>
<sequence>MTAVDARVLVEVLDAILAADSSLDALRRAALGAVVLVPSTLVVFGEIEVESGEGAIVMSPEGGLSEEVARRFAGRIAEHPVVAHQAEAASDSVVAVSDLMPVEEFIASDLYQDCYLGTGIVDELRANVPVGDDRTAGLVFCRDTPGFTEEERTNARLTALVVAGCHRHLRNLAALKADPFTKEGLCTQGLTEREAEVFSMLAKGQRSQTVANELGISVRTVEKHTQSVYRRYNVTSRAEAMAVILARSAAA</sequence>
<keyword evidence="3" id="KW-0804">Transcription</keyword>
<dbReference type="PANTHER" id="PTHR44688">
    <property type="entry name" value="DNA-BINDING TRANSCRIPTIONAL ACTIVATOR DEVR_DOSR"/>
    <property type="match status" value="1"/>
</dbReference>
<dbReference type="Pfam" id="PF00196">
    <property type="entry name" value="GerE"/>
    <property type="match status" value="1"/>
</dbReference>
<evidence type="ECO:0000256" key="3">
    <source>
        <dbReference type="ARBA" id="ARBA00023163"/>
    </source>
</evidence>